<dbReference type="Proteomes" id="UP000283530">
    <property type="component" value="Unassembled WGS sequence"/>
</dbReference>
<dbReference type="InterPro" id="IPR006115">
    <property type="entry name" value="6PGDH_NADP-bd"/>
</dbReference>
<organism evidence="6 7">
    <name type="scientific">Cinnamomum micranthum f. kanehirae</name>
    <dbReference type="NCBI Taxonomy" id="337451"/>
    <lineage>
        <taxon>Eukaryota</taxon>
        <taxon>Viridiplantae</taxon>
        <taxon>Streptophyta</taxon>
        <taxon>Embryophyta</taxon>
        <taxon>Tracheophyta</taxon>
        <taxon>Spermatophyta</taxon>
        <taxon>Magnoliopsida</taxon>
        <taxon>Magnoliidae</taxon>
        <taxon>Laurales</taxon>
        <taxon>Lauraceae</taxon>
        <taxon>Cinnamomum</taxon>
    </lineage>
</organism>
<dbReference type="Gene3D" id="3.40.50.720">
    <property type="entry name" value="NAD(P)-binding Rossmann-like Domain"/>
    <property type="match status" value="1"/>
</dbReference>
<dbReference type="GO" id="GO:0016491">
    <property type="term" value="F:oxidoreductase activity"/>
    <property type="evidence" value="ECO:0007669"/>
    <property type="project" value="UniProtKB-KW"/>
</dbReference>
<dbReference type="InterPro" id="IPR008927">
    <property type="entry name" value="6-PGluconate_DH-like_C_sf"/>
</dbReference>
<dbReference type="Pfam" id="PF03446">
    <property type="entry name" value="NAD_binding_2"/>
    <property type="match status" value="1"/>
</dbReference>
<feature type="domain" description="6-phosphogluconate dehydrogenase NADP-binding" evidence="4">
    <location>
        <begin position="15"/>
        <end position="173"/>
    </location>
</feature>
<dbReference type="Gene3D" id="1.10.1040.10">
    <property type="entry name" value="N-(1-d-carboxylethyl)-l-norvaline Dehydrogenase, domain 2"/>
    <property type="match status" value="1"/>
</dbReference>
<comment type="caution">
    <text evidence="6">The sequence shown here is derived from an EMBL/GenBank/DDBJ whole genome shotgun (WGS) entry which is preliminary data.</text>
</comment>
<evidence type="ECO:0000259" key="4">
    <source>
        <dbReference type="Pfam" id="PF03446"/>
    </source>
</evidence>
<dbReference type="InterPro" id="IPR015815">
    <property type="entry name" value="HIBADH-related"/>
</dbReference>
<dbReference type="PIRSF" id="PIRSF000103">
    <property type="entry name" value="HIBADH"/>
    <property type="match status" value="1"/>
</dbReference>
<proteinExistence type="predicted"/>
<reference evidence="6 7" key="1">
    <citation type="journal article" date="2019" name="Nat. Plants">
        <title>Stout camphor tree genome fills gaps in understanding of flowering plant genome evolution.</title>
        <authorList>
            <person name="Chaw S.M."/>
            <person name="Liu Y.C."/>
            <person name="Wu Y.W."/>
            <person name="Wang H.Y."/>
            <person name="Lin C.I."/>
            <person name="Wu C.S."/>
            <person name="Ke H.M."/>
            <person name="Chang L.Y."/>
            <person name="Hsu C.Y."/>
            <person name="Yang H.T."/>
            <person name="Sudianto E."/>
            <person name="Hsu M.H."/>
            <person name="Wu K.P."/>
            <person name="Wang L.N."/>
            <person name="Leebens-Mack J.H."/>
            <person name="Tsai I.J."/>
        </authorList>
    </citation>
    <scope>NUCLEOTIDE SEQUENCE [LARGE SCALE GENOMIC DNA]</scope>
    <source>
        <strain evidence="7">cv. Chaw 1501</strain>
        <tissue evidence="6">Young leaves</tissue>
    </source>
</reference>
<evidence type="ECO:0000256" key="3">
    <source>
        <dbReference type="PIRSR" id="PIRSR000103-1"/>
    </source>
</evidence>
<dbReference type="AlphaFoldDB" id="A0A3S3PRB3"/>
<dbReference type="InterPro" id="IPR029154">
    <property type="entry name" value="HIBADH-like_NADP-bd"/>
</dbReference>
<keyword evidence="7" id="KW-1185">Reference proteome</keyword>
<protein>
    <submittedName>
        <fullName evidence="6">Putative 3-hydroxyisobutyrate dehydrogenase-like protein 2, mitochondrial</fullName>
    </submittedName>
</protein>
<evidence type="ECO:0000259" key="5">
    <source>
        <dbReference type="Pfam" id="PF14833"/>
    </source>
</evidence>
<evidence type="ECO:0000256" key="2">
    <source>
        <dbReference type="ARBA" id="ARBA00023027"/>
    </source>
</evidence>
<dbReference type="Pfam" id="PF14833">
    <property type="entry name" value="NAD_binding_11"/>
    <property type="match status" value="1"/>
</dbReference>
<evidence type="ECO:0000313" key="6">
    <source>
        <dbReference type="EMBL" id="RWR96172.1"/>
    </source>
</evidence>
<dbReference type="EMBL" id="QPKB01000012">
    <property type="protein sequence ID" value="RWR96172.1"/>
    <property type="molecule type" value="Genomic_DNA"/>
</dbReference>
<dbReference type="STRING" id="337451.A0A3S3PRB3"/>
<feature type="domain" description="3-hydroxyisobutyrate dehydrogenase-like NAD-binding" evidence="5">
    <location>
        <begin position="176"/>
        <end position="301"/>
    </location>
</feature>
<evidence type="ECO:0000256" key="1">
    <source>
        <dbReference type="ARBA" id="ARBA00023002"/>
    </source>
</evidence>
<dbReference type="SUPFAM" id="SSF48179">
    <property type="entry name" value="6-phosphogluconate dehydrogenase C-terminal domain-like"/>
    <property type="match status" value="1"/>
</dbReference>
<evidence type="ECO:0000313" key="7">
    <source>
        <dbReference type="Proteomes" id="UP000283530"/>
    </source>
</evidence>
<dbReference type="InterPro" id="IPR013328">
    <property type="entry name" value="6PGD_dom2"/>
</dbReference>
<dbReference type="OrthoDB" id="435038at2759"/>
<dbReference type="PANTHER" id="PTHR43060:SF13">
    <property type="entry name" value="3-HYDROXYISOBUTYRATE DEHYDROGENASE-LIKE 2, MITOCHONDRIAL-RELATED"/>
    <property type="match status" value="1"/>
</dbReference>
<dbReference type="SUPFAM" id="SSF51735">
    <property type="entry name" value="NAD(P)-binding Rossmann-fold domains"/>
    <property type="match status" value="1"/>
</dbReference>
<gene>
    <name evidence="6" type="ORF">CKAN_02554100</name>
</gene>
<name>A0A3S3PRB3_9MAGN</name>
<keyword evidence="1" id="KW-0560">Oxidoreductase</keyword>
<dbReference type="GO" id="GO:0050661">
    <property type="term" value="F:NADP binding"/>
    <property type="evidence" value="ECO:0007669"/>
    <property type="project" value="InterPro"/>
</dbReference>
<accession>A0A3S3PRB3</accession>
<keyword evidence="2" id="KW-0520">NAD</keyword>
<dbReference type="GO" id="GO:0051287">
    <property type="term" value="F:NAD binding"/>
    <property type="evidence" value="ECO:0007669"/>
    <property type="project" value="InterPro"/>
</dbReference>
<feature type="active site" evidence="3">
    <location>
        <position position="182"/>
    </location>
</feature>
<sequence length="308" mass="31312">MESPYPTPVSPTRTRVGWIGIGVMGGAMASRLRAAGYALTIYSRTSSKALHLQTLGAQLAASPSAVARASDVVFTMVGHPSDVRSVVLGDDGILSGLSPGSVTVDCTSSHPDLARSIAAAAAERGCWAVDAPVSGGDIGAREGKLAILAGGDVGVVRWLTPLFEAMGKATYMGPAGSGQSCKIANQIAVGGSILGLSEGLVFAEKAGLDLRRFVGAVGGGAAGSKVMQLFGERMIERDFRPGGFAEYMVKDLGMGLEGGRGGGDDEKGKVVLPGAALCKQLYLGMVANGNGKMGTQGLITVIEKINGK</sequence>
<dbReference type="InterPro" id="IPR036291">
    <property type="entry name" value="NAD(P)-bd_dom_sf"/>
</dbReference>
<dbReference type="PANTHER" id="PTHR43060">
    <property type="entry name" value="3-HYDROXYISOBUTYRATE DEHYDROGENASE-LIKE 1, MITOCHONDRIAL-RELATED"/>
    <property type="match status" value="1"/>
</dbReference>